<protein>
    <recommendedName>
        <fullName evidence="2">DUF1206 domain-containing protein</fullName>
    </recommendedName>
</protein>
<dbReference type="EMBL" id="FNAO01000002">
    <property type="protein sequence ID" value="SDD94369.1"/>
    <property type="molecule type" value="Genomic_DNA"/>
</dbReference>
<feature type="transmembrane region" description="Helical" evidence="1">
    <location>
        <begin position="108"/>
        <end position="129"/>
    </location>
</feature>
<keyword evidence="1" id="KW-0812">Transmembrane</keyword>
<feature type="transmembrane region" description="Helical" evidence="1">
    <location>
        <begin position="70"/>
        <end position="88"/>
    </location>
</feature>
<keyword evidence="1" id="KW-1133">Transmembrane helix</keyword>
<feature type="domain" description="DUF1206" evidence="2">
    <location>
        <begin position="26"/>
        <end position="92"/>
    </location>
</feature>
<organism evidence="3 4">
    <name type="scientific">Pricia antarctica</name>
    <dbReference type="NCBI Taxonomy" id="641691"/>
    <lineage>
        <taxon>Bacteria</taxon>
        <taxon>Pseudomonadati</taxon>
        <taxon>Bacteroidota</taxon>
        <taxon>Flavobacteriia</taxon>
        <taxon>Flavobacteriales</taxon>
        <taxon>Flavobacteriaceae</taxon>
        <taxon>Pricia</taxon>
    </lineage>
</organism>
<feature type="transmembrane region" description="Helical" evidence="1">
    <location>
        <begin position="149"/>
        <end position="168"/>
    </location>
</feature>
<accession>A0A1G6YVE2</accession>
<reference evidence="3 4" key="1">
    <citation type="submission" date="2016-10" db="EMBL/GenBank/DDBJ databases">
        <authorList>
            <person name="de Groot N.N."/>
        </authorList>
    </citation>
    <scope>NUCLEOTIDE SEQUENCE [LARGE SCALE GENOMIC DNA]</scope>
    <source>
        <strain evidence="3 4">DSM 23421</strain>
    </source>
</reference>
<dbReference type="Proteomes" id="UP000199109">
    <property type="component" value="Unassembled WGS sequence"/>
</dbReference>
<keyword evidence="4" id="KW-1185">Reference proteome</keyword>
<evidence type="ECO:0000256" key="1">
    <source>
        <dbReference type="SAM" id="Phobius"/>
    </source>
</evidence>
<evidence type="ECO:0000313" key="3">
    <source>
        <dbReference type="EMBL" id="SDD94369.1"/>
    </source>
</evidence>
<dbReference type="Pfam" id="PF06724">
    <property type="entry name" value="DUF1206"/>
    <property type="match status" value="2"/>
</dbReference>
<dbReference type="STRING" id="641691.SAMN05421636_102390"/>
<gene>
    <name evidence="3" type="ORF">SAMN05421636_102390</name>
</gene>
<proteinExistence type="predicted"/>
<feature type="transmembrane region" description="Helical" evidence="1">
    <location>
        <begin position="195"/>
        <end position="216"/>
    </location>
</feature>
<feature type="domain" description="DUF1206" evidence="2">
    <location>
        <begin position="199"/>
        <end position="267"/>
    </location>
</feature>
<evidence type="ECO:0000259" key="2">
    <source>
        <dbReference type="Pfam" id="PF06724"/>
    </source>
</evidence>
<evidence type="ECO:0000313" key="4">
    <source>
        <dbReference type="Proteomes" id="UP000199109"/>
    </source>
</evidence>
<dbReference type="InterPro" id="IPR009597">
    <property type="entry name" value="DUF1206"/>
</dbReference>
<dbReference type="AlphaFoldDB" id="A0A1G6YVE2"/>
<name>A0A1G6YVE2_9FLAO</name>
<keyword evidence="1" id="KW-0472">Membrane</keyword>
<sequence length="271" mass="29631">MGWVRSINYKIHLYMDDNIKKIARTGYVSKGLVYAITGALAFGAAVGLGGSSEGKLGVLKFLQKQPFGNVLLGIVGLGLLCYAFWRFFQSIKDPENIGDNARGMGKRIGFFFSGLVYLGLGGYAIYQIFKPSAGSGGSKSGMLPPEYLPYIFYAIAIGLATKAIFQFVKAYKGEFLTKFHLDAMSNINTRKTIKWLGYAGMVARGIVVGIVAYFFFRAASSAGSEEMKGTEEAFSFLRQSSGPWLMGLVALGLICYGAYMFIMAGYRKFKD</sequence>
<feature type="transmembrane region" description="Helical" evidence="1">
    <location>
        <begin position="244"/>
        <end position="266"/>
    </location>
</feature>
<feature type="transmembrane region" description="Helical" evidence="1">
    <location>
        <begin position="31"/>
        <end position="50"/>
    </location>
</feature>